<dbReference type="PANTHER" id="PTHR12483">
    <property type="entry name" value="SOLUTE CARRIER FAMILY 31 COPPER TRANSPORTERS"/>
    <property type="match status" value="1"/>
</dbReference>
<name>A0A8X7NR76_CANPA</name>
<gene>
    <name evidence="5" type="ORF">FOB60_001049</name>
</gene>
<feature type="transmembrane region" description="Helical" evidence="4">
    <location>
        <begin position="130"/>
        <end position="147"/>
    </location>
</feature>
<evidence type="ECO:0000256" key="3">
    <source>
        <dbReference type="ARBA" id="ARBA00023136"/>
    </source>
</evidence>
<organism evidence="5 6">
    <name type="scientific">Candida parapsilosis</name>
    <name type="common">Yeast</name>
    <dbReference type="NCBI Taxonomy" id="5480"/>
    <lineage>
        <taxon>Eukaryota</taxon>
        <taxon>Fungi</taxon>
        <taxon>Dikarya</taxon>
        <taxon>Ascomycota</taxon>
        <taxon>Saccharomycotina</taxon>
        <taxon>Pichiomycetes</taxon>
        <taxon>Debaryomycetaceae</taxon>
        <taxon>Candida/Lodderomyces clade</taxon>
        <taxon>Candida</taxon>
    </lineage>
</organism>
<dbReference type="Pfam" id="PF04145">
    <property type="entry name" value="Ctr"/>
    <property type="match status" value="1"/>
</dbReference>
<comment type="similarity">
    <text evidence="4">Belongs to the copper transporter (Ctr) (TC 1.A.56) family. SLC31A subfamily.</text>
</comment>
<reference evidence="5" key="1">
    <citation type="submission" date="2020-03" db="EMBL/GenBank/DDBJ databases">
        <title>FDA dAtabase for Regulatory Grade micrObial Sequences (FDA-ARGOS): Supporting development and validation of Infectious Disease Dx tests.</title>
        <authorList>
            <person name="Campos J."/>
            <person name="Goldberg B."/>
            <person name="Tallon L."/>
            <person name="Sadzewicz L."/>
            <person name="Vavikolanu K."/>
            <person name="Mehta A."/>
            <person name="Aluvathingal J."/>
            <person name="Nadendla S."/>
            <person name="Nandy P."/>
            <person name="Geyer C."/>
            <person name="Yan Y."/>
            <person name="Sichtig H."/>
        </authorList>
    </citation>
    <scope>NUCLEOTIDE SEQUENCE [LARGE SCALE GENOMIC DNA]</scope>
    <source>
        <strain evidence="5">FDAARGOS_652</strain>
    </source>
</reference>
<keyword evidence="1 4" id="KW-0812">Transmembrane</keyword>
<comment type="caution">
    <text evidence="5">The sequence shown here is derived from an EMBL/GenBank/DDBJ whole genome shotgun (WGS) entry which is preliminary data.</text>
</comment>
<evidence type="ECO:0000313" key="5">
    <source>
        <dbReference type="EMBL" id="KAF6059467.1"/>
    </source>
</evidence>
<dbReference type="EMBL" id="JABWAB010000001">
    <property type="protein sequence ID" value="KAF6059467.1"/>
    <property type="molecule type" value="Genomic_DNA"/>
</dbReference>
<comment type="subcellular location">
    <subcellularLocation>
        <location evidence="4">Membrane</location>
        <topology evidence="4">Multi-pass membrane protein</topology>
    </subcellularLocation>
</comment>
<feature type="transmembrane region" description="Helical" evidence="4">
    <location>
        <begin position="50"/>
        <end position="70"/>
    </location>
</feature>
<keyword evidence="2 4" id="KW-1133">Transmembrane helix</keyword>
<dbReference type="GO" id="GO:0000329">
    <property type="term" value="C:fungal-type vacuole membrane"/>
    <property type="evidence" value="ECO:0007669"/>
    <property type="project" value="TreeGrafter"/>
</dbReference>
<evidence type="ECO:0000256" key="1">
    <source>
        <dbReference type="ARBA" id="ARBA00022692"/>
    </source>
</evidence>
<evidence type="ECO:0000313" key="6">
    <source>
        <dbReference type="Proteomes" id="UP000590412"/>
    </source>
</evidence>
<keyword evidence="4" id="KW-0813">Transport</keyword>
<dbReference type="AlphaFoldDB" id="A0A8X7NR76"/>
<sequence length="157" mass="18012">MAHLQTTMDHDMPMPPSHSMPDDMCSMNMLFTWDWNNSCIVFKWWHVKTFYGFIISMVAITLLSSGYELVKGMVTNWERNSIATLTASTTTSNSNSTQQRKFRTQRGILYGIQVFYSFFLMLVFMTYNGWYMIAVAVGAGLGNYFWGGSSERSLSCH</sequence>
<dbReference type="GO" id="GO:0005375">
    <property type="term" value="F:copper ion transmembrane transporter activity"/>
    <property type="evidence" value="ECO:0007669"/>
    <property type="project" value="UniProtKB-UniRule"/>
</dbReference>
<keyword evidence="4" id="KW-0406">Ion transport</keyword>
<dbReference type="InterPro" id="IPR007274">
    <property type="entry name" value="Cop_transporter"/>
</dbReference>
<accession>A0A8X7NR76</accession>
<keyword evidence="3 4" id="KW-0472">Membrane</keyword>
<evidence type="ECO:0000256" key="4">
    <source>
        <dbReference type="RuleBase" id="RU367022"/>
    </source>
</evidence>
<dbReference type="Proteomes" id="UP000590412">
    <property type="component" value="Unassembled WGS sequence"/>
</dbReference>
<keyword evidence="4" id="KW-0187">Copper transport</keyword>
<dbReference type="PANTHER" id="PTHR12483:SF115">
    <property type="entry name" value="COPPER TRANSPORT PROTEIN"/>
    <property type="match status" value="1"/>
</dbReference>
<proteinExistence type="inferred from homology"/>
<protein>
    <recommendedName>
        <fullName evidence="4">Copper transport protein</fullName>
    </recommendedName>
</protein>
<feature type="transmembrane region" description="Helical" evidence="4">
    <location>
        <begin position="107"/>
        <end position="124"/>
    </location>
</feature>
<evidence type="ECO:0000256" key="2">
    <source>
        <dbReference type="ARBA" id="ARBA00022989"/>
    </source>
</evidence>
<keyword evidence="4" id="KW-0186">Copper</keyword>